<sequence length="56" mass="6229">MLVQSVRRVLEIGHQALRQPPQRLFTKPRQSIAVELAKIVVGQMYGNTGWAGVNDA</sequence>
<evidence type="ECO:0000313" key="2">
    <source>
        <dbReference type="Proteomes" id="UP000697998"/>
    </source>
</evidence>
<gene>
    <name evidence="1" type="ORF">IPJ27_01230</name>
</gene>
<comment type="caution">
    <text evidence="1">The sequence shown here is derived from an EMBL/GenBank/DDBJ whole genome shotgun (WGS) entry which is preliminary data.</text>
</comment>
<reference evidence="1 2" key="1">
    <citation type="submission" date="2020-10" db="EMBL/GenBank/DDBJ databases">
        <title>Connecting structure to function with the recovery of over 1000 high-quality activated sludge metagenome-assembled genomes encoding full-length rRNA genes using long-read sequencing.</title>
        <authorList>
            <person name="Singleton C.M."/>
            <person name="Petriglieri F."/>
            <person name="Kristensen J.M."/>
            <person name="Kirkegaard R.H."/>
            <person name="Michaelsen T.Y."/>
            <person name="Andersen M.H."/>
            <person name="Karst S.M."/>
            <person name="Dueholm M.S."/>
            <person name="Nielsen P.H."/>
            <person name="Albertsen M."/>
        </authorList>
    </citation>
    <scope>NUCLEOTIDE SEQUENCE [LARGE SCALE GENOMIC DNA]</scope>
    <source>
        <strain evidence="1">EsbW_18-Q3-R4-48_BATAC.285</strain>
    </source>
</reference>
<dbReference type="EMBL" id="JADJMH010000001">
    <property type="protein sequence ID" value="MBK7673486.1"/>
    <property type="molecule type" value="Genomic_DNA"/>
</dbReference>
<accession>A0A935PWY7</accession>
<dbReference type="Proteomes" id="UP000697998">
    <property type="component" value="Unassembled WGS sequence"/>
</dbReference>
<protein>
    <submittedName>
        <fullName evidence="1">Uncharacterized protein</fullName>
    </submittedName>
</protein>
<proteinExistence type="predicted"/>
<organism evidence="1 2">
    <name type="scientific">Candidatus Accumulibacter proximus</name>
    <dbReference type="NCBI Taxonomy" id="2954385"/>
    <lineage>
        <taxon>Bacteria</taxon>
        <taxon>Pseudomonadati</taxon>
        <taxon>Pseudomonadota</taxon>
        <taxon>Betaproteobacteria</taxon>
        <taxon>Candidatus Accumulibacter</taxon>
    </lineage>
</organism>
<name>A0A935PWY7_9PROT</name>
<dbReference type="AlphaFoldDB" id="A0A935PWY7"/>
<evidence type="ECO:0000313" key="1">
    <source>
        <dbReference type="EMBL" id="MBK7673486.1"/>
    </source>
</evidence>